<dbReference type="RefSeq" id="WP_088554860.1">
    <property type="nucleotide sequence ID" value="NZ_BDGJ01000168.1"/>
</dbReference>
<dbReference type="PROSITE" id="PS51782">
    <property type="entry name" value="LYSM"/>
    <property type="match status" value="2"/>
</dbReference>
<dbReference type="PANTHER" id="PTHR21666">
    <property type="entry name" value="PEPTIDASE-RELATED"/>
    <property type="match status" value="1"/>
</dbReference>
<dbReference type="SUPFAM" id="SSF51261">
    <property type="entry name" value="Duplicated hybrid motif"/>
    <property type="match status" value="1"/>
</dbReference>
<dbReference type="InterPro" id="IPR018392">
    <property type="entry name" value="LysM"/>
</dbReference>
<comment type="caution">
    <text evidence="2">The sequence shown here is derived from an EMBL/GenBank/DDBJ whole genome shotgun (WGS) entry which is preliminary data.</text>
</comment>
<organism evidence="2 3">
    <name type="scientific">Calderihabitans maritimus</name>
    <dbReference type="NCBI Taxonomy" id="1246530"/>
    <lineage>
        <taxon>Bacteria</taxon>
        <taxon>Bacillati</taxon>
        <taxon>Bacillota</taxon>
        <taxon>Clostridia</taxon>
        <taxon>Neomoorellales</taxon>
        <taxon>Calderihabitantaceae</taxon>
        <taxon>Calderihabitans</taxon>
    </lineage>
</organism>
<proteinExistence type="predicted"/>
<sequence length="299" mass="33778">METTFKSIARIIILLVFFSLLLPQTAKAEMIPIQLPRASDATKKSEASTEIVSRINERTRLYRVKKGDTLWSIAQKYNLDLDLIVALNDLPADATIYAGQYLVLPYEPASVYVVKPGDTLWDIARIHQVPVDLIVQRNDLGNPELLQVGQEIFIPTLNRSQRVVRRSQERLSRSTWGSLYWPLRGTITSPYGKRGRGFHHGIDIAGDYGEPIRAAEEGEVIFSGWYNSIYGYTVIINHGSGRRTLYAHNSRNMVRKGERVKAGQVIARVGSSGRSTGPHLHFEVYINDRTVNPLIYLSR</sequence>
<dbReference type="EMBL" id="BDGJ01000168">
    <property type="protein sequence ID" value="GAW93793.1"/>
    <property type="molecule type" value="Genomic_DNA"/>
</dbReference>
<dbReference type="Proteomes" id="UP000197032">
    <property type="component" value="Unassembled WGS sequence"/>
</dbReference>
<dbReference type="Gene3D" id="3.10.350.10">
    <property type="entry name" value="LysM domain"/>
    <property type="match status" value="2"/>
</dbReference>
<dbReference type="InterPro" id="IPR011055">
    <property type="entry name" value="Dup_hybrid_motif"/>
</dbReference>
<dbReference type="OrthoDB" id="9814460at2"/>
<dbReference type="PANTHER" id="PTHR21666:SF270">
    <property type="entry name" value="MUREIN HYDROLASE ACTIVATOR ENVC"/>
    <property type="match status" value="1"/>
</dbReference>
<reference evidence="3" key="1">
    <citation type="journal article" date="2017" name="Appl. Environ. Microbiol.">
        <title>Genomic analysis of Calderihabitans maritimus KKC1, a thermophilic hydrogenogenic carboxydotrophic bacterium isolated from marine sediment.</title>
        <authorList>
            <person name="Omae K."/>
            <person name="Yoneda Y."/>
            <person name="Fukuyama Y."/>
            <person name="Yoshida T."/>
            <person name="Sako Y."/>
        </authorList>
    </citation>
    <scope>NUCLEOTIDE SEQUENCE [LARGE SCALE GENOMIC DNA]</scope>
    <source>
        <strain evidence="3">KKC1</strain>
    </source>
</reference>
<feature type="domain" description="LysM" evidence="1">
    <location>
        <begin position="110"/>
        <end position="154"/>
    </location>
</feature>
<evidence type="ECO:0000259" key="1">
    <source>
        <dbReference type="PROSITE" id="PS51782"/>
    </source>
</evidence>
<dbReference type="SMART" id="SM00257">
    <property type="entry name" value="LysM"/>
    <property type="match status" value="2"/>
</dbReference>
<protein>
    <submittedName>
        <fullName evidence="2">Peptidase M23</fullName>
    </submittedName>
</protein>
<dbReference type="CDD" id="cd00118">
    <property type="entry name" value="LysM"/>
    <property type="match status" value="2"/>
</dbReference>
<dbReference type="CDD" id="cd12797">
    <property type="entry name" value="M23_peptidase"/>
    <property type="match status" value="1"/>
</dbReference>
<dbReference type="GO" id="GO:0004222">
    <property type="term" value="F:metalloendopeptidase activity"/>
    <property type="evidence" value="ECO:0007669"/>
    <property type="project" value="TreeGrafter"/>
</dbReference>
<dbReference type="Pfam" id="PF01476">
    <property type="entry name" value="LysM"/>
    <property type="match status" value="2"/>
</dbReference>
<dbReference type="InterPro" id="IPR036779">
    <property type="entry name" value="LysM_dom_sf"/>
</dbReference>
<dbReference type="Pfam" id="PF01551">
    <property type="entry name" value="Peptidase_M23"/>
    <property type="match status" value="1"/>
</dbReference>
<gene>
    <name evidence="2" type="ORF">KKC1_29200</name>
</gene>
<dbReference type="AlphaFoldDB" id="A0A1Z5HW76"/>
<keyword evidence="3" id="KW-1185">Reference proteome</keyword>
<evidence type="ECO:0000313" key="2">
    <source>
        <dbReference type="EMBL" id="GAW93793.1"/>
    </source>
</evidence>
<dbReference type="InterPro" id="IPR050570">
    <property type="entry name" value="Cell_wall_metabolism_enzyme"/>
</dbReference>
<evidence type="ECO:0000313" key="3">
    <source>
        <dbReference type="Proteomes" id="UP000197032"/>
    </source>
</evidence>
<name>A0A1Z5HW76_9FIRM</name>
<accession>A0A1Z5HW76</accession>
<feature type="domain" description="LysM" evidence="1">
    <location>
        <begin position="60"/>
        <end position="104"/>
    </location>
</feature>
<dbReference type="Gene3D" id="2.70.70.10">
    <property type="entry name" value="Glucose Permease (Domain IIA)"/>
    <property type="match status" value="1"/>
</dbReference>
<dbReference type="InterPro" id="IPR016047">
    <property type="entry name" value="M23ase_b-sheet_dom"/>
</dbReference>